<gene>
    <name evidence="1" type="ORF">VNI00_016129</name>
</gene>
<organism evidence="1 2">
    <name type="scientific">Paramarasmius palmivorus</name>
    <dbReference type="NCBI Taxonomy" id="297713"/>
    <lineage>
        <taxon>Eukaryota</taxon>
        <taxon>Fungi</taxon>
        <taxon>Dikarya</taxon>
        <taxon>Basidiomycota</taxon>
        <taxon>Agaricomycotina</taxon>
        <taxon>Agaricomycetes</taxon>
        <taxon>Agaricomycetidae</taxon>
        <taxon>Agaricales</taxon>
        <taxon>Marasmiineae</taxon>
        <taxon>Marasmiaceae</taxon>
        <taxon>Paramarasmius</taxon>
    </lineage>
</organism>
<sequence length="179" mass="20045">MVTPTPEPREDHTSAFCHSASVKEFSAETSITSLDSSPDVHRYLQVESVTVSAQFSTGRAHLAAALSLPQRTGIPIPKPHGEAAHPNKGGYSLERTLVDIHRWSKPGYDVINGQTKGLTSSILDTTKNYRDQDESAKDHICDLLVNDFPFLADYVNCWPIRDMIKAHLKYRRTKRRARS</sequence>
<dbReference type="Proteomes" id="UP001383192">
    <property type="component" value="Unassembled WGS sequence"/>
</dbReference>
<protein>
    <submittedName>
        <fullName evidence="1">Uncharacterized protein</fullName>
    </submittedName>
</protein>
<reference evidence="1 2" key="1">
    <citation type="submission" date="2024-01" db="EMBL/GenBank/DDBJ databases">
        <title>A draft genome for a cacao thread blight-causing isolate of Paramarasmius palmivorus.</title>
        <authorList>
            <person name="Baruah I.K."/>
            <person name="Bukari Y."/>
            <person name="Amoako-Attah I."/>
            <person name="Meinhardt L.W."/>
            <person name="Bailey B.A."/>
            <person name="Cohen S.P."/>
        </authorList>
    </citation>
    <scope>NUCLEOTIDE SEQUENCE [LARGE SCALE GENOMIC DNA]</scope>
    <source>
        <strain evidence="1 2">GH-12</strain>
    </source>
</reference>
<name>A0AAW0BFH4_9AGAR</name>
<dbReference type="EMBL" id="JAYKXP010000118">
    <property type="protein sequence ID" value="KAK7024625.1"/>
    <property type="molecule type" value="Genomic_DNA"/>
</dbReference>
<dbReference type="AlphaFoldDB" id="A0AAW0BFH4"/>
<evidence type="ECO:0000313" key="1">
    <source>
        <dbReference type="EMBL" id="KAK7024625.1"/>
    </source>
</evidence>
<keyword evidence="2" id="KW-1185">Reference proteome</keyword>
<proteinExistence type="predicted"/>
<accession>A0AAW0BFH4</accession>
<comment type="caution">
    <text evidence="1">The sequence shown here is derived from an EMBL/GenBank/DDBJ whole genome shotgun (WGS) entry which is preliminary data.</text>
</comment>
<evidence type="ECO:0000313" key="2">
    <source>
        <dbReference type="Proteomes" id="UP001383192"/>
    </source>
</evidence>